<dbReference type="EMBL" id="KJ019061">
    <property type="protein sequence ID" value="AIX22143.1"/>
    <property type="molecule type" value="Genomic_DNA"/>
</dbReference>
<evidence type="ECO:0000313" key="7">
    <source>
        <dbReference type="EMBL" id="AIX21926.1"/>
    </source>
</evidence>
<dbReference type="RefSeq" id="YP_009140592.1">
    <property type="nucleotide sequence ID" value="NC_027130.1"/>
</dbReference>
<dbReference type="EMBL" id="KJ019041">
    <property type="protein sequence ID" value="AIX17460.1"/>
    <property type="molecule type" value="Genomic_DNA"/>
</dbReference>
<evidence type="ECO:0000313" key="18">
    <source>
        <dbReference type="Proteomes" id="UP000185327"/>
    </source>
</evidence>
<dbReference type="EMBL" id="KJ019154">
    <property type="protein sequence ID" value="AIX44443.1"/>
    <property type="molecule type" value="Genomic_DNA"/>
</dbReference>
<dbReference type="Proteomes" id="UP000185328">
    <property type="component" value="Segment"/>
</dbReference>
<sequence>MEPKVYKSNTIINHQAEMIDVIEYSLNIHKQYFGSGTPTWTYKGYNTFALTSPSILFHDLYCELKQIIRETVPNENKLWMQSWINYHTEEKILGWHKHNWPIHGYISIQPHKSRTVFREYEIINEIGNIYIGSGHQEHKVVFDEVFDTPRITLGYDVLFESDLTEVYDNIGLIPL</sequence>
<dbReference type="EMBL" id="KJ019043">
    <property type="protein sequence ID" value="AIX17892.1"/>
    <property type="molecule type" value="Genomic_DNA"/>
</dbReference>
<evidence type="ECO:0000313" key="6">
    <source>
        <dbReference type="EMBL" id="AIX19698.1"/>
    </source>
</evidence>
<evidence type="ECO:0000313" key="13">
    <source>
        <dbReference type="EMBL" id="AIX39106.1"/>
    </source>
</evidence>
<dbReference type="Proteomes" id="UP000185340">
    <property type="component" value="Segment"/>
</dbReference>
<evidence type="ECO:0000313" key="10">
    <source>
        <dbReference type="EMBL" id="AIX33573.1"/>
    </source>
</evidence>
<evidence type="ECO:0000313" key="8">
    <source>
        <dbReference type="EMBL" id="AIX22143.1"/>
    </source>
</evidence>
<evidence type="ECO:0000313" key="11">
    <source>
        <dbReference type="EMBL" id="AIX33789.1"/>
    </source>
</evidence>
<dbReference type="EMBL" id="KJ019049">
    <property type="protein sequence ID" value="AIX19263.1"/>
    <property type="molecule type" value="Genomic_DNA"/>
</dbReference>
<dbReference type="Proteomes" id="UP000185342">
    <property type="component" value="Segment"/>
</dbReference>
<dbReference type="EMBL" id="KJ019042">
    <property type="protein sequence ID" value="AIX17675.1"/>
    <property type="molecule type" value="Genomic_DNA"/>
</dbReference>
<reference evidence="17 18" key="1">
    <citation type="submission" date="2013-12" db="EMBL/GenBank/DDBJ databases">
        <title>Ecological redundancy of diverse viral populations within a natural community.</title>
        <authorList>
            <person name="Gregory A.C."/>
            <person name="LaButti K."/>
            <person name="Copeland A."/>
            <person name="Woyke T."/>
            <person name="Sullivan M.B."/>
        </authorList>
    </citation>
    <scope>NUCLEOTIDE SEQUENCE [LARGE SCALE GENOMIC DNA]</scope>
    <source>
        <strain evidence="14">Syn7803C100</strain>
        <strain evidence="15">Syn7803C28</strain>
        <strain evidence="16">Syn7803C36</strain>
        <strain evidence="1">Syn7803C66</strain>
        <strain evidence="2">Syn7803C67</strain>
        <strain evidence="3">Syn7803C68</strain>
        <strain evidence="4">Syn7803C69</strain>
        <strain evidence="5">Syn7803C76</strain>
        <strain evidence="6">Syn7803C78</strain>
        <strain evidence="7">Syn7803C91</strain>
        <strain evidence="8">Syn7803C92</strain>
        <strain evidence="9">Syn7803US49</strain>
        <strain evidence="10">Syn7803US53</strain>
        <strain evidence="11">Syn7803US54</strain>
        <strain evidence="12">Syn9311C1</strain>
        <strain evidence="13">Syn9311C4</strain>
    </source>
</reference>
<gene>
    <name evidence="14" type="ORF">Syn7803C100_24</name>
    <name evidence="15" type="ORF">Syn7803C28_23</name>
    <name evidence="16" type="ORF">Syn7803C36_24</name>
    <name evidence="1" type="ORF">Syn7803C66_23</name>
    <name evidence="2" type="ORF">Syn7803C67_23</name>
    <name evidence="3" type="ORF">Syn7803C68_24</name>
    <name evidence="4" type="ORF">Syn7803C69_24</name>
    <name evidence="5" type="ORF">Syn7803C76_23</name>
    <name evidence="6" type="ORF">Syn7803C78_23</name>
    <name evidence="7" type="ORF">Syn7803C91_23</name>
    <name evidence="8" type="ORF">Syn7803C92_23</name>
    <name evidence="9" type="ORF">Syn7803US49_23</name>
    <name evidence="10" type="ORF">Syn7803US53_23</name>
    <name evidence="11" type="ORF">Syn7803US54_24</name>
    <name evidence="12" type="ORF">Syn9311C1_23</name>
    <name evidence="13" type="ORF">Syn9311C4_23</name>
</gene>
<dbReference type="KEGG" id="vg:24405168"/>
<dbReference type="EMBL" id="KJ019161">
    <property type="protein sequence ID" value="AIX46079.1"/>
    <property type="molecule type" value="Genomic_DNA"/>
</dbReference>
<evidence type="ECO:0000313" key="20">
    <source>
        <dbReference type="Proteomes" id="UP000185341"/>
    </source>
</evidence>
<evidence type="ECO:0000313" key="16">
    <source>
        <dbReference type="EMBL" id="AIX46079.1"/>
    </source>
</evidence>
<dbReference type="Proteomes" id="UP000185341">
    <property type="component" value="Segment"/>
</dbReference>
<dbReference type="EMBL" id="KJ019109">
    <property type="protein sequence ID" value="AIX33789.1"/>
    <property type="molecule type" value="Genomic_DNA"/>
</dbReference>
<dbReference type="Proteomes" id="UP000185333">
    <property type="component" value="Segment"/>
</dbReference>
<proteinExistence type="predicted"/>
<evidence type="ECO:0000313" key="1">
    <source>
        <dbReference type="EMBL" id="AIX17460.1"/>
    </source>
</evidence>
<dbReference type="EMBL" id="KJ019133">
    <property type="protein sequence ID" value="AIX39106.1"/>
    <property type="molecule type" value="Genomic_DNA"/>
</dbReference>
<organism evidence="7 20">
    <name type="scientific">Synechococcus phage ACG-2014b</name>
    <dbReference type="NCBI Taxonomy" id="1493508"/>
    <lineage>
        <taxon>Viruses</taxon>
        <taxon>Duplodnaviria</taxon>
        <taxon>Heunggongvirae</taxon>
        <taxon>Uroviricota</taxon>
        <taxon>Caudoviricetes</taxon>
        <taxon>Pantevenvirales</taxon>
        <taxon>Kyanoviridae</taxon>
        <taxon>Nereusvirus</taxon>
        <taxon>Nereusvirus tusconc4</taxon>
    </lineage>
</organism>
<dbReference type="EMBL" id="KJ019104">
    <property type="protein sequence ID" value="AIX32509.1"/>
    <property type="molecule type" value="Genomic_DNA"/>
</dbReference>
<evidence type="ECO:0000313" key="5">
    <source>
        <dbReference type="EMBL" id="AIX19263.1"/>
    </source>
</evidence>
<protein>
    <submittedName>
        <fullName evidence="7">Uncharacterized protein</fullName>
    </submittedName>
</protein>
<dbReference type="Proteomes" id="UP000033002">
    <property type="component" value="Segment"/>
</dbReference>
<evidence type="ECO:0000313" key="19">
    <source>
        <dbReference type="Proteomes" id="UP000185330"/>
    </source>
</evidence>
<dbReference type="EMBL" id="KJ019051">
    <property type="protein sequence ID" value="AIX19698.1"/>
    <property type="molecule type" value="Genomic_DNA"/>
</dbReference>
<dbReference type="EMBL" id="KJ019060">
    <property type="protein sequence ID" value="AIX21926.1"/>
    <property type="molecule type" value="Genomic_DNA"/>
</dbReference>
<evidence type="ECO:0000313" key="2">
    <source>
        <dbReference type="EMBL" id="AIX17675.1"/>
    </source>
</evidence>
<evidence type="ECO:0000313" key="15">
    <source>
        <dbReference type="EMBL" id="AIX44443.1"/>
    </source>
</evidence>
<dbReference type="Proteomes" id="UP000185329">
    <property type="component" value="Segment"/>
</dbReference>
<name>A0A0E3F6M5_9CAUD</name>
<evidence type="ECO:0000313" key="9">
    <source>
        <dbReference type="EMBL" id="AIX32509.1"/>
    </source>
</evidence>
<dbReference type="EMBL" id="KJ019132">
    <property type="protein sequence ID" value="AIX38891.1"/>
    <property type="molecule type" value="Genomic_DNA"/>
</dbReference>
<dbReference type="GeneID" id="24405168"/>
<dbReference type="Proteomes" id="UP000185338">
    <property type="component" value="Segment"/>
</dbReference>
<keyword evidence="19" id="KW-1185">Reference proteome</keyword>
<dbReference type="Proteomes" id="UP000185337">
    <property type="component" value="Segment"/>
</dbReference>
<evidence type="ECO:0000313" key="17">
    <source>
        <dbReference type="Proteomes" id="UP000033002"/>
    </source>
</evidence>
<dbReference type="Proteomes" id="UP000185327">
    <property type="component" value="Segment"/>
</dbReference>
<dbReference type="EMBL" id="KJ019134">
    <property type="protein sequence ID" value="AIX39325.1"/>
    <property type="molecule type" value="Genomic_DNA"/>
</dbReference>
<dbReference type="Proteomes" id="UP000185334">
    <property type="component" value="Segment"/>
</dbReference>
<dbReference type="Proteomes" id="UP000185330">
    <property type="component" value="Segment"/>
</dbReference>
<accession>A0A0E3F6M5</accession>
<evidence type="ECO:0000313" key="3">
    <source>
        <dbReference type="EMBL" id="AIX17892.1"/>
    </source>
</evidence>
<evidence type="ECO:0000313" key="14">
    <source>
        <dbReference type="EMBL" id="AIX39325.1"/>
    </source>
</evidence>
<dbReference type="Proteomes" id="UP000185336">
    <property type="component" value="Segment"/>
</dbReference>
<evidence type="ECO:0000313" key="4">
    <source>
        <dbReference type="EMBL" id="AIX18108.1"/>
    </source>
</evidence>
<dbReference type="EMBL" id="KJ019044">
    <property type="protein sequence ID" value="AIX18108.1"/>
    <property type="molecule type" value="Genomic_DNA"/>
</dbReference>
<dbReference type="Proteomes" id="UP000185331">
    <property type="component" value="Segment"/>
</dbReference>
<evidence type="ECO:0000313" key="12">
    <source>
        <dbReference type="EMBL" id="AIX38891.1"/>
    </source>
</evidence>
<dbReference type="Proteomes" id="UP000185332">
    <property type="component" value="Segment"/>
</dbReference>
<dbReference type="Proteomes" id="UP000185339">
    <property type="component" value="Segment"/>
</dbReference>
<dbReference type="EMBL" id="KJ019108">
    <property type="protein sequence ID" value="AIX33573.1"/>
    <property type="molecule type" value="Genomic_DNA"/>
</dbReference>